<protein>
    <submittedName>
        <fullName evidence="2">Uncharacterized protein</fullName>
    </submittedName>
</protein>
<feature type="region of interest" description="Disordered" evidence="1">
    <location>
        <begin position="85"/>
        <end position="133"/>
    </location>
</feature>
<reference evidence="2" key="1">
    <citation type="submission" date="2023-06" db="EMBL/GenBank/DDBJ databases">
        <title>Genome-scale phylogeny and comparative genomics of the fungal order Sordariales.</title>
        <authorList>
            <consortium name="Lawrence Berkeley National Laboratory"/>
            <person name="Hensen N."/>
            <person name="Bonometti L."/>
            <person name="Westerberg I."/>
            <person name="Brannstrom I.O."/>
            <person name="Guillou S."/>
            <person name="Cros-Aarteil S."/>
            <person name="Calhoun S."/>
            <person name="Haridas S."/>
            <person name="Kuo A."/>
            <person name="Mondo S."/>
            <person name="Pangilinan J."/>
            <person name="Riley R."/>
            <person name="Labutti K."/>
            <person name="Andreopoulos B."/>
            <person name="Lipzen A."/>
            <person name="Chen C."/>
            <person name="Yanf M."/>
            <person name="Daum C."/>
            <person name="Ng V."/>
            <person name="Clum A."/>
            <person name="Steindorff A."/>
            <person name="Ohm R."/>
            <person name="Martin F."/>
            <person name="Silar P."/>
            <person name="Natvig D."/>
            <person name="Lalanne C."/>
            <person name="Gautier V."/>
            <person name="Ament-Velasquez S.L."/>
            <person name="Kruys A."/>
            <person name="Hutchinson M.I."/>
            <person name="Powell A.J."/>
            <person name="Barry K."/>
            <person name="Miller A.N."/>
            <person name="Grigoriev I.V."/>
            <person name="Debuchy R."/>
            <person name="Gladieux P."/>
            <person name="Thoren M.H."/>
            <person name="Johannesson H."/>
        </authorList>
    </citation>
    <scope>NUCLEOTIDE SEQUENCE</scope>
    <source>
        <strain evidence="2">SMH2532-1</strain>
    </source>
</reference>
<comment type="caution">
    <text evidence="2">The sequence shown here is derived from an EMBL/GenBank/DDBJ whole genome shotgun (WGS) entry which is preliminary data.</text>
</comment>
<gene>
    <name evidence="2" type="ORF">B0T16DRAFT_50919</name>
</gene>
<dbReference type="EMBL" id="JAULSV010000001">
    <property type="protein sequence ID" value="KAK0657044.1"/>
    <property type="molecule type" value="Genomic_DNA"/>
</dbReference>
<accession>A0AA39YQZ3</accession>
<evidence type="ECO:0000313" key="2">
    <source>
        <dbReference type="EMBL" id="KAK0657044.1"/>
    </source>
</evidence>
<proteinExistence type="predicted"/>
<evidence type="ECO:0000256" key="1">
    <source>
        <dbReference type="SAM" id="MobiDB-lite"/>
    </source>
</evidence>
<evidence type="ECO:0000313" key="3">
    <source>
        <dbReference type="Proteomes" id="UP001174936"/>
    </source>
</evidence>
<name>A0AA39YQZ3_9PEZI</name>
<organism evidence="2 3">
    <name type="scientific">Cercophora newfieldiana</name>
    <dbReference type="NCBI Taxonomy" id="92897"/>
    <lineage>
        <taxon>Eukaryota</taxon>
        <taxon>Fungi</taxon>
        <taxon>Dikarya</taxon>
        <taxon>Ascomycota</taxon>
        <taxon>Pezizomycotina</taxon>
        <taxon>Sordariomycetes</taxon>
        <taxon>Sordariomycetidae</taxon>
        <taxon>Sordariales</taxon>
        <taxon>Lasiosphaeriaceae</taxon>
        <taxon>Cercophora</taxon>
    </lineage>
</organism>
<keyword evidence="3" id="KW-1185">Reference proteome</keyword>
<sequence>MASVFLEGGEEIVEAVVLSSVAGAILSRNKTFWCQVRQCDSRQQWCRKVFTPVFSSICETSEVAVFMGVIGGYRRCRPSCSLPDTSRGFAKLKPPQNKIEAGSKRKNTSGDEMSCASRESNAGPIDGNDGFYH</sequence>
<dbReference type="Proteomes" id="UP001174936">
    <property type="component" value="Unassembled WGS sequence"/>
</dbReference>
<dbReference type="AlphaFoldDB" id="A0AA39YQZ3"/>